<protein>
    <submittedName>
        <fullName evidence="7">Membrane protein involved in the export of O-antigen and teichoic acid</fullName>
    </submittedName>
</protein>
<dbReference type="Proteomes" id="UP000095594">
    <property type="component" value="Unassembled WGS sequence"/>
</dbReference>
<feature type="transmembrane region" description="Helical" evidence="6">
    <location>
        <begin position="400"/>
        <end position="419"/>
    </location>
</feature>
<evidence type="ECO:0000256" key="4">
    <source>
        <dbReference type="ARBA" id="ARBA00022989"/>
    </source>
</evidence>
<evidence type="ECO:0000256" key="6">
    <source>
        <dbReference type="SAM" id="Phobius"/>
    </source>
</evidence>
<feature type="transmembrane region" description="Helical" evidence="6">
    <location>
        <begin position="440"/>
        <end position="458"/>
    </location>
</feature>
<dbReference type="PANTHER" id="PTHR30250:SF26">
    <property type="entry name" value="PSMA PROTEIN"/>
    <property type="match status" value="1"/>
</dbReference>
<evidence type="ECO:0000313" key="8">
    <source>
        <dbReference type="Proteomes" id="UP000095594"/>
    </source>
</evidence>
<keyword evidence="2" id="KW-1003">Cell membrane</keyword>
<evidence type="ECO:0000256" key="2">
    <source>
        <dbReference type="ARBA" id="ARBA00022475"/>
    </source>
</evidence>
<dbReference type="EMBL" id="CYZX01000007">
    <property type="protein sequence ID" value="CUO25521.1"/>
    <property type="molecule type" value="Genomic_DNA"/>
</dbReference>
<dbReference type="RefSeq" id="WP_055264733.1">
    <property type="nucleotide sequence ID" value="NZ_CABIXQ010000007.1"/>
</dbReference>
<keyword evidence="3 6" id="KW-0812">Transmembrane</keyword>
<proteinExistence type="predicted"/>
<gene>
    <name evidence="7" type="ORF">ERS852471_01214</name>
</gene>
<evidence type="ECO:0000313" key="7">
    <source>
        <dbReference type="EMBL" id="CUO25521.1"/>
    </source>
</evidence>
<feature type="transmembrane region" description="Helical" evidence="6">
    <location>
        <begin position="49"/>
        <end position="69"/>
    </location>
</feature>
<evidence type="ECO:0000256" key="1">
    <source>
        <dbReference type="ARBA" id="ARBA00004651"/>
    </source>
</evidence>
<keyword evidence="4 6" id="KW-1133">Transmembrane helix</keyword>
<feature type="transmembrane region" description="Helical" evidence="6">
    <location>
        <begin position="12"/>
        <end position="37"/>
    </location>
</feature>
<evidence type="ECO:0000256" key="5">
    <source>
        <dbReference type="ARBA" id="ARBA00023136"/>
    </source>
</evidence>
<feature type="transmembrane region" description="Helical" evidence="6">
    <location>
        <begin position="470"/>
        <end position="490"/>
    </location>
</feature>
<dbReference type="InterPro" id="IPR002797">
    <property type="entry name" value="Polysacc_synth"/>
</dbReference>
<feature type="transmembrane region" description="Helical" evidence="6">
    <location>
        <begin position="90"/>
        <end position="112"/>
    </location>
</feature>
<name>A0A174DIZ2_9CLOT</name>
<organism evidence="7 8">
    <name type="scientific">Clostridium disporicum</name>
    <dbReference type="NCBI Taxonomy" id="84024"/>
    <lineage>
        <taxon>Bacteria</taxon>
        <taxon>Bacillati</taxon>
        <taxon>Bacillota</taxon>
        <taxon>Clostridia</taxon>
        <taxon>Eubacteriales</taxon>
        <taxon>Clostridiaceae</taxon>
        <taxon>Clostridium</taxon>
    </lineage>
</organism>
<feature type="transmembrane region" description="Helical" evidence="6">
    <location>
        <begin position="124"/>
        <end position="142"/>
    </location>
</feature>
<feature type="transmembrane region" description="Helical" evidence="6">
    <location>
        <begin position="154"/>
        <end position="175"/>
    </location>
</feature>
<dbReference type="InterPro" id="IPR050833">
    <property type="entry name" value="Poly_Biosynth_Transport"/>
</dbReference>
<feature type="transmembrane region" description="Helical" evidence="6">
    <location>
        <begin position="181"/>
        <end position="201"/>
    </location>
</feature>
<feature type="transmembrane region" description="Helical" evidence="6">
    <location>
        <begin position="337"/>
        <end position="354"/>
    </location>
</feature>
<reference evidence="7 8" key="1">
    <citation type="submission" date="2015-09" db="EMBL/GenBank/DDBJ databases">
        <authorList>
            <consortium name="Pathogen Informatics"/>
        </authorList>
    </citation>
    <scope>NUCLEOTIDE SEQUENCE [LARGE SCALE GENOMIC DNA]</scope>
    <source>
        <strain evidence="7 8">2789STDY5834856</strain>
    </source>
</reference>
<accession>A0A174DIZ2</accession>
<dbReference type="PANTHER" id="PTHR30250">
    <property type="entry name" value="PST FAMILY PREDICTED COLANIC ACID TRANSPORTER"/>
    <property type="match status" value="1"/>
</dbReference>
<feature type="transmembrane region" description="Helical" evidence="6">
    <location>
        <begin position="225"/>
        <end position="243"/>
    </location>
</feature>
<keyword evidence="5 6" id="KW-0472">Membrane</keyword>
<dbReference type="AlphaFoldDB" id="A0A174DIZ2"/>
<feature type="transmembrane region" description="Helical" evidence="6">
    <location>
        <begin position="305"/>
        <end position="325"/>
    </location>
</feature>
<sequence>MRTESSIKNITTGILLQIVTVVFGFIARKIFVSYMGIELLGINGLLSNVISMLSLVELGVGTAIFYSLYKPLAEKDYNQVHAIMNLYEKLYRYIAIAVLILGILIIPFLKYFVNTTISMSYVKLIYFIFVIDSALSYILTYRRNILLADQKMHIFNRLSVLYSIVCSIAQIAIIIITKNYILYLVIKIVLVLIQNLQVYIITNKRYPYLQEALEEPLKKEIKNDIIKNTKALLVINIAAYFVFGTDNILLSYFLGVSIVGIYSNYSVIVSTIEGLISRIFQGIQASFGNFLLEESLDKAYEIFNVLYFVNFWISTFCSVSLIVLLNPFIEIVFGEEMLFSVVTIFFIVYNFYIKSMTSSVEVVKNGAGLYSPYPFAKYWSIVEGILNLGASIILVKYFRLGALGVFAGTTISRIVTLIIDPFNVHHYIFKTSIKNYFFKYIEYTSIFFVITGLVIFISEVITFNNLFVEFIFKGICCIIIPNTVILLLFFRSKEFKYLIDKFNIRNKLLKKFNR</sequence>
<dbReference type="GO" id="GO:0005886">
    <property type="term" value="C:plasma membrane"/>
    <property type="evidence" value="ECO:0007669"/>
    <property type="project" value="UniProtKB-SubCell"/>
</dbReference>
<dbReference type="OrthoDB" id="8609648at2"/>
<evidence type="ECO:0000256" key="3">
    <source>
        <dbReference type="ARBA" id="ARBA00022692"/>
    </source>
</evidence>
<dbReference type="Pfam" id="PF01943">
    <property type="entry name" value="Polysacc_synt"/>
    <property type="match status" value="1"/>
</dbReference>
<comment type="subcellular location">
    <subcellularLocation>
        <location evidence="1">Cell membrane</location>
        <topology evidence="1">Multi-pass membrane protein</topology>
    </subcellularLocation>
</comment>